<organism evidence="2 3">
    <name type="scientific">Dysgonomonas hofstadii</name>
    <dbReference type="NCBI Taxonomy" id="637886"/>
    <lineage>
        <taxon>Bacteria</taxon>
        <taxon>Pseudomonadati</taxon>
        <taxon>Bacteroidota</taxon>
        <taxon>Bacteroidia</taxon>
        <taxon>Bacteroidales</taxon>
        <taxon>Dysgonomonadaceae</taxon>
        <taxon>Dysgonomonas</taxon>
    </lineage>
</organism>
<keyword evidence="3" id="KW-1185">Reference proteome</keyword>
<reference evidence="2 3" key="1">
    <citation type="submission" date="2020-08" db="EMBL/GenBank/DDBJ databases">
        <title>Genomic Encyclopedia of Type Strains, Phase IV (KMG-IV): sequencing the most valuable type-strain genomes for metagenomic binning, comparative biology and taxonomic classification.</title>
        <authorList>
            <person name="Goeker M."/>
        </authorList>
    </citation>
    <scope>NUCLEOTIDE SEQUENCE [LARGE SCALE GENOMIC DNA]</scope>
    <source>
        <strain evidence="2 3">DSM 104969</strain>
    </source>
</reference>
<dbReference type="GO" id="GO:0016887">
    <property type="term" value="F:ATP hydrolysis activity"/>
    <property type="evidence" value="ECO:0007669"/>
    <property type="project" value="InterPro"/>
</dbReference>
<name>A0A840CI26_9BACT</name>
<dbReference type="SUPFAM" id="SSF52540">
    <property type="entry name" value="P-loop containing nucleoside triphosphate hydrolases"/>
    <property type="match status" value="1"/>
</dbReference>
<evidence type="ECO:0000259" key="1">
    <source>
        <dbReference type="Pfam" id="PF13401"/>
    </source>
</evidence>
<dbReference type="Gene3D" id="3.40.50.300">
    <property type="entry name" value="P-loop containing nucleotide triphosphate hydrolases"/>
    <property type="match status" value="1"/>
</dbReference>
<dbReference type="InterPro" id="IPR049945">
    <property type="entry name" value="AAA_22"/>
</dbReference>
<dbReference type="Proteomes" id="UP000555103">
    <property type="component" value="Unassembled WGS sequence"/>
</dbReference>
<dbReference type="InterPro" id="IPR027417">
    <property type="entry name" value="P-loop_NTPase"/>
</dbReference>
<dbReference type="RefSeq" id="WP_183305798.1">
    <property type="nucleotide sequence ID" value="NZ_JACIEP010000002.1"/>
</dbReference>
<dbReference type="AlphaFoldDB" id="A0A840CI26"/>
<comment type="caution">
    <text evidence="2">The sequence shown here is derived from an EMBL/GenBank/DDBJ whole genome shotgun (WGS) entry which is preliminary data.</text>
</comment>
<dbReference type="Pfam" id="PF13401">
    <property type="entry name" value="AAA_22"/>
    <property type="match status" value="1"/>
</dbReference>
<dbReference type="EMBL" id="JACIEP010000002">
    <property type="protein sequence ID" value="MBB4034861.1"/>
    <property type="molecule type" value="Genomic_DNA"/>
</dbReference>
<accession>A0A840CI26</accession>
<gene>
    <name evidence="2" type="ORF">GGR21_000748</name>
</gene>
<feature type="domain" description="ORC1/DEAH AAA+ ATPase" evidence="1">
    <location>
        <begin position="98"/>
        <end position="211"/>
    </location>
</feature>
<sequence length="295" mass="33396">MITNEVKKQIVEALKEQKANFSGNDTQYAISLGINKAIWNRIQKGDFDKVLSEVKWTTLARRAGIPLKAEREWQKADTPVFQFITAQLEKCQEKSLCSILCDKSDIGKTFTARYYAKHHKNALYVDCSLVKSKQKLIRFIAKGFGIDDTGKYADVFDDLVFYLKTLDRPIIILDEAGDLKYEAFLELKAIYNATEYECAMYMIGADGLEALMRRAINNKKVGYAEIFSRFGKKYGTVVPVNADEREKFLSVTAAMIIKVNAPAGTNINVTLRQTMGDDNVPSLRRIYTEFSKAEG</sequence>
<evidence type="ECO:0000313" key="2">
    <source>
        <dbReference type="EMBL" id="MBB4034861.1"/>
    </source>
</evidence>
<evidence type="ECO:0000313" key="3">
    <source>
        <dbReference type="Proteomes" id="UP000555103"/>
    </source>
</evidence>
<proteinExistence type="predicted"/>
<protein>
    <recommendedName>
        <fullName evidence="1">ORC1/DEAH AAA+ ATPase domain-containing protein</fullName>
    </recommendedName>
</protein>